<dbReference type="EMBL" id="KR053200">
    <property type="protein sequence ID" value="AKI28701.1"/>
    <property type="molecule type" value="Genomic_DNA"/>
</dbReference>
<evidence type="ECO:0000313" key="3">
    <source>
        <dbReference type="Proteomes" id="UP000202434"/>
    </source>
</evidence>
<feature type="region of interest" description="Disordered" evidence="1">
    <location>
        <begin position="44"/>
        <end position="69"/>
    </location>
</feature>
<dbReference type="RefSeq" id="YP_009188427.1">
    <property type="nucleotide sequence ID" value="NC_028665.1"/>
</dbReference>
<sequence length="126" mass="13848">MICAGSGRHAPQAIAGTAHKRPIGYCPHCARAHALTNAGRIWKHQDLDGPQTTLDTSPESDPTMTRRDPAEGLVFTGLPEPDEPQLPDDLCQFCYELADEMAVHNRSDVMTEYAEIHHHAHGKADQ</sequence>
<evidence type="ECO:0000256" key="1">
    <source>
        <dbReference type="SAM" id="MobiDB-lite"/>
    </source>
</evidence>
<protein>
    <submittedName>
        <fullName evidence="2">Uncharacterized protein</fullName>
    </submittedName>
</protein>
<reference evidence="2 3" key="1">
    <citation type="journal article" date="2015" name="PLoS ONE">
        <title>Lysis to Kill: Evaluation of the Lytic Abilities, and Genomics of Nine Bacteriophages Infective for Gordonia spp. and Their Potential Use in Activated Sludge Foam Biocontrol.</title>
        <authorList>
            <person name="Dyson Z.A."/>
            <person name="Tucci J."/>
            <person name="Seviour R.J."/>
            <person name="Petrovski S."/>
        </authorList>
    </citation>
    <scope>NUCLEOTIDE SEQUENCE [LARGE SCALE GENOMIC DNA]</scope>
</reference>
<proteinExistence type="predicted"/>
<accession>A0A0K0MWH2</accession>
<feature type="compositionally biased region" description="Polar residues" evidence="1">
    <location>
        <begin position="50"/>
        <end position="63"/>
    </location>
</feature>
<evidence type="ECO:0000313" key="2">
    <source>
        <dbReference type="EMBL" id="AKI28701.1"/>
    </source>
</evidence>
<name>A0A0K0MWH2_9CAUD</name>
<gene>
    <name evidence="2" type="ORF">GTE6_59</name>
</gene>
<keyword evidence="3" id="KW-1185">Reference proteome</keyword>
<dbReference type="GeneID" id="26516843"/>
<organism evidence="2 3">
    <name type="scientific">Gordonia phage GTE6</name>
    <dbReference type="NCBI Taxonomy" id="1647474"/>
    <lineage>
        <taxon>Viruses</taxon>
        <taxon>Duplodnaviria</taxon>
        <taxon>Heunggongvirae</taxon>
        <taxon>Uroviricota</taxon>
        <taxon>Caudoviricetes</taxon>
        <taxon>Stackebrandtviridae</taxon>
        <taxon>Schenleyvirinae</taxon>
        <taxon>Dexdertvirus</taxon>
        <taxon>Dexdertvirus GTE6</taxon>
    </lineage>
</organism>
<dbReference type="Proteomes" id="UP000202434">
    <property type="component" value="Segment"/>
</dbReference>
<dbReference type="KEGG" id="vg:26516843"/>